<keyword evidence="2" id="KW-0274">FAD</keyword>
<dbReference type="AlphaFoldDB" id="A0A6A5QNY6"/>
<comment type="similarity">
    <text evidence="1">Belongs to the GMC oxidoreductase family.</text>
</comment>
<dbReference type="SUPFAM" id="SSF51905">
    <property type="entry name" value="FAD/NAD(P)-binding domain"/>
    <property type="match status" value="1"/>
</dbReference>
<evidence type="ECO:0000256" key="2">
    <source>
        <dbReference type="PIRSR" id="PIRSR000137-2"/>
    </source>
</evidence>
<feature type="binding site" evidence="2">
    <location>
        <begin position="538"/>
        <end position="539"/>
    </location>
    <ligand>
        <name>FAD</name>
        <dbReference type="ChEBI" id="CHEBI:57692"/>
    </ligand>
</feature>
<sequence length="607" mass="66846">MGLYNTLPDDINEVDIIIAGGGTAGCIIAARIAEASPNLSVLVIEGGANNKDVPHIVNPIFYLKNLLPATKTALFYKGNKAPQLADREPIVPCGGTLGGGSSINFMMYTRAQRSDFDSWKTEGWSADDMWPHLKRLETYHGPGEKEHHGYDGPINVSNGRFRAKAAEDDFLQAAKACGVEEFKDLQNLDANNGFERWLRYVCPEGKRQDTAHRYLHPKLEDGQHPNLHVLVESKVVRVLFDESKRAVGVEYTPNPEFQAVIGLTAHPVKTIKARKLVVVTCGACGTPPVLERSGLGDSKILARAGVPVVEELRGVGKDYQDHHLVLIPYKTNLDPDQTMDRVLSGRVDAAELIKNNDEVLSWNGIDISSKVRPTEEEVTALGPQFREAWDKDFKDNPNRPLMLFGVIQGYLGDPTSVPEGQYLTIGDYTAYPYSRGHMHITGPKHDDPLDFDVGFFSDANDIDIKKQIWAYKKQREIVRRAKYYRGELAAGHPKFPEGSAAACVEISEPLHDVKNIVYSKEDDAAIEQWLRENVATTWHSMATCKMAPLKEDGVVDSSLNVYGVKGLKLADLSIVPENVGANTNNTALVIGEKAAEIIIAELGASTP</sequence>
<dbReference type="InterPro" id="IPR000172">
    <property type="entry name" value="GMC_OxRdtase_N"/>
</dbReference>
<dbReference type="InterPro" id="IPR007867">
    <property type="entry name" value="GMC_OxRtase_C"/>
</dbReference>
<feature type="binding site" evidence="2">
    <location>
        <position position="235"/>
    </location>
    <ligand>
        <name>FAD</name>
        <dbReference type="ChEBI" id="CHEBI:57692"/>
    </ligand>
</feature>
<dbReference type="Gene3D" id="3.30.560.10">
    <property type="entry name" value="Glucose Oxidase, domain 3"/>
    <property type="match status" value="1"/>
</dbReference>
<evidence type="ECO:0000256" key="1">
    <source>
        <dbReference type="ARBA" id="ARBA00010790"/>
    </source>
</evidence>
<dbReference type="InterPro" id="IPR012132">
    <property type="entry name" value="GMC_OxRdtase"/>
</dbReference>
<dbReference type="Gene3D" id="3.50.50.60">
    <property type="entry name" value="FAD/NAD(P)-binding domain"/>
    <property type="match status" value="1"/>
</dbReference>
<dbReference type="PANTHER" id="PTHR11552">
    <property type="entry name" value="GLUCOSE-METHANOL-CHOLINE GMC OXIDOREDUCTASE"/>
    <property type="match status" value="1"/>
</dbReference>
<dbReference type="OrthoDB" id="269227at2759"/>
<dbReference type="Proteomes" id="UP000800096">
    <property type="component" value="Unassembled WGS sequence"/>
</dbReference>
<name>A0A6A5QNY6_AMPQU</name>
<comment type="cofactor">
    <cofactor evidence="2">
        <name>FAD</name>
        <dbReference type="ChEBI" id="CHEBI:57692"/>
    </cofactor>
</comment>
<keyword evidence="5" id="KW-1185">Reference proteome</keyword>
<organism evidence="4 5">
    <name type="scientific">Ampelomyces quisqualis</name>
    <name type="common">Powdery mildew agent</name>
    <dbReference type="NCBI Taxonomy" id="50730"/>
    <lineage>
        <taxon>Eukaryota</taxon>
        <taxon>Fungi</taxon>
        <taxon>Dikarya</taxon>
        <taxon>Ascomycota</taxon>
        <taxon>Pezizomycotina</taxon>
        <taxon>Dothideomycetes</taxon>
        <taxon>Pleosporomycetidae</taxon>
        <taxon>Pleosporales</taxon>
        <taxon>Pleosporineae</taxon>
        <taxon>Phaeosphaeriaceae</taxon>
        <taxon>Ampelomyces</taxon>
    </lineage>
</organism>
<dbReference type="PANTHER" id="PTHR11552:SF78">
    <property type="entry name" value="GLUCOSE-METHANOL-CHOLINE OXIDOREDUCTASE N-TERMINAL DOMAIN-CONTAINING PROTEIN"/>
    <property type="match status" value="1"/>
</dbReference>
<dbReference type="Pfam" id="PF00732">
    <property type="entry name" value="GMC_oxred_N"/>
    <property type="match status" value="1"/>
</dbReference>
<protein>
    <submittedName>
        <fullName evidence="4">GMC oxidoreductase-domain-containing protein</fullName>
    </submittedName>
</protein>
<accession>A0A6A5QNY6</accession>
<dbReference type="SUPFAM" id="SSF54373">
    <property type="entry name" value="FAD-linked reductases, C-terminal domain"/>
    <property type="match status" value="1"/>
</dbReference>
<dbReference type="EMBL" id="ML979134">
    <property type="protein sequence ID" value="KAF1917375.1"/>
    <property type="molecule type" value="Genomic_DNA"/>
</dbReference>
<keyword evidence="2" id="KW-0285">Flavoprotein</keyword>
<reference evidence="4" key="1">
    <citation type="journal article" date="2020" name="Stud. Mycol.">
        <title>101 Dothideomycetes genomes: a test case for predicting lifestyles and emergence of pathogens.</title>
        <authorList>
            <person name="Haridas S."/>
            <person name="Albert R."/>
            <person name="Binder M."/>
            <person name="Bloem J."/>
            <person name="Labutti K."/>
            <person name="Salamov A."/>
            <person name="Andreopoulos B."/>
            <person name="Baker S."/>
            <person name="Barry K."/>
            <person name="Bills G."/>
            <person name="Bluhm B."/>
            <person name="Cannon C."/>
            <person name="Castanera R."/>
            <person name="Culley D."/>
            <person name="Daum C."/>
            <person name="Ezra D."/>
            <person name="Gonzalez J."/>
            <person name="Henrissat B."/>
            <person name="Kuo A."/>
            <person name="Liang C."/>
            <person name="Lipzen A."/>
            <person name="Lutzoni F."/>
            <person name="Magnuson J."/>
            <person name="Mondo S."/>
            <person name="Nolan M."/>
            <person name="Ohm R."/>
            <person name="Pangilinan J."/>
            <person name="Park H.-J."/>
            <person name="Ramirez L."/>
            <person name="Alfaro M."/>
            <person name="Sun H."/>
            <person name="Tritt A."/>
            <person name="Yoshinaga Y."/>
            <person name="Zwiers L.-H."/>
            <person name="Turgeon B."/>
            <person name="Goodwin S."/>
            <person name="Spatafora J."/>
            <person name="Crous P."/>
            <person name="Grigoriev I."/>
        </authorList>
    </citation>
    <scope>NUCLEOTIDE SEQUENCE</scope>
    <source>
        <strain evidence="4">HMLAC05119</strain>
    </source>
</reference>
<dbReference type="GO" id="GO:0050660">
    <property type="term" value="F:flavin adenine dinucleotide binding"/>
    <property type="evidence" value="ECO:0007669"/>
    <property type="project" value="InterPro"/>
</dbReference>
<evidence type="ECO:0000313" key="4">
    <source>
        <dbReference type="EMBL" id="KAF1917375.1"/>
    </source>
</evidence>
<evidence type="ECO:0000259" key="3">
    <source>
        <dbReference type="PROSITE" id="PS00624"/>
    </source>
</evidence>
<proteinExistence type="inferred from homology"/>
<dbReference type="Pfam" id="PF05199">
    <property type="entry name" value="GMC_oxred_C"/>
    <property type="match status" value="1"/>
</dbReference>
<evidence type="ECO:0000313" key="5">
    <source>
        <dbReference type="Proteomes" id="UP000800096"/>
    </source>
</evidence>
<feature type="domain" description="Glucose-methanol-choline oxidoreductase N-terminal" evidence="3">
    <location>
        <begin position="282"/>
        <end position="296"/>
    </location>
</feature>
<dbReference type="PIRSF" id="PIRSF000137">
    <property type="entry name" value="Alcohol_oxidase"/>
    <property type="match status" value="1"/>
</dbReference>
<dbReference type="GO" id="GO:0016614">
    <property type="term" value="F:oxidoreductase activity, acting on CH-OH group of donors"/>
    <property type="evidence" value="ECO:0007669"/>
    <property type="project" value="InterPro"/>
</dbReference>
<dbReference type="PROSITE" id="PS00624">
    <property type="entry name" value="GMC_OXRED_2"/>
    <property type="match status" value="1"/>
</dbReference>
<dbReference type="InterPro" id="IPR036188">
    <property type="entry name" value="FAD/NAD-bd_sf"/>
</dbReference>
<gene>
    <name evidence="4" type="ORF">BDU57DRAFT_163185</name>
</gene>